<dbReference type="PRINTS" id="PR00081">
    <property type="entry name" value="GDHRDH"/>
</dbReference>
<sequence length="258" mass="27399">MALKVQGQVAMITGASSGIGRASALQLAEAGFQVALGARSVDKLEAIAAEIKEATGQEAFVMRLDVRHAEEVKAFVAAVKEHFGRIDLLLNNAGLAKGVLPVVEENDTENWDAMLDTNVRGLLLMTREAVPHMIEGGNGHVINLGSIAGREAYAGGAVYCASKFAVRAITDALRQELLGKPVRVTTVDPGMVETEFSVTRYHGDQEKANAVYAGMTPLTAEDIADCVTWAATRPKHVNIDAIIVKPLDQAGAGKVARR</sequence>
<dbReference type="PIRSF" id="PIRSF000126">
    <property type="entry name" value="11-beta-HSD1"/>
    <property type="match status" value="1"/>
</dbReference>
<dbReference type="InterPro" id="IPR020904">
    <property type="entry name" value="Sc_DH/Rdtase_CS"/>
</dbReference>
<dbReference type="Proteomes" id="UP000027931">
    <property type="component" value="Unassembled WGS sequence"/>
</dbReference>
<dbReference type="EMBL" id="JMIR01000003">
    <property type="protein sequence ID" value="KEO84649.1"/>
    <property type="molecule type" value="Genomic_DNA"/>
</dbReference>
<dbReference type="PRINTS" id="PR00080">
    <property type="entry name" value="SDRFAMILY"/>
</dbReference>
<protein>
    <submittedName>
        <fullName evidence="4">Short-chain dehydrogenase</fullName>
    </submittedName>
</protein>
<proteinExistence type="inferred from homology"/>
<dbReference type="PANTHER" id="PTHR42901">
    <property type="entry name" value="ALCOHOL DEHYDROGENASE"/>
    <property type="match status" value="1"/>
</dbReference>
<dbReference type="OrthoDB" id="9775296at2"/>
<reference evidence="4 5" key="1">
    <citation type="journal article" date="2013" name="Int. J. Syst. Evol. Microbiol.">
        <title>Tumebacillus flagellatus sp. nov., an alpha-amylase/pullulanase-producing bacterium isolated from cassava wastewater.</title>
        <authorList>
            <person name="Wang Q."/>
            <person name="Xie N."/>
            <person name="Qin Y."/>
            <person name="Shen N."/>
            <person name="Zhu J."/>
            <person name="Mi H."/>
            <person name="Huang R."/>
        </authorList>
    </citation>
    <scope>NUCLEOTIDE SEQUENCE [LARGE SCALE GENOMIC DNA]</scope>
    <source>
        <strain evidence="4 5">GST4</strain>
    </source>
</reference>
<keyword evidence="5" id="KW-1185">Reference proteome</keyword>
<evidence type="ECO:0000256" key="1">
    <source>
        <dbReference type="ARBA" id="ARBA00006484"/>
    </source>
</evidence>
<dbReference type="eggNOG" id="COG4221">
    <property type="taxonomic scope" value="Bacteria"/>
</dbReference>
<keyword evidence="2" id="KW-0560">Oxidoreductase</keyword>
<comment type="similarity">
    <text evidence="1 3">Belongs to the short-chain dehydrogenases/reductases (SDR) family.</text>
</comment>
<dbReference type="STRING" id="1157490.EL26_03790"/>
<accession>A0A074LUQ6</accession>
<dbReference type="InterPro" id="IPR002347">
    <property type="entry name" value="SDR_fam"/>
</dbReference>
<comment type="caution">
    <text evidence="4">The sequence shown here is derived from an EMBL/GenBank/DDBJ whole genome shotgun (WGS) entry which is preliminary data.</text>
</comment>
<dbReference type="GO" id="GO:0016616">
    <property type="term" value="F:oxidoreductase activity, acting on the CH-OH group of donors, NAD or NADP as acceptor"/>
    <property type="evidence" value="ECO:0007669"/>
    <property type="project" value="UniProtKB-ARBA"/>
</dbReference>
<dbReference type="Pfam" id="PF00106">
    <property type="entry name" value="adh_short"/>
    <property type="match status" value="1"/>
</dbReference>
<name>A0A074LUQ6_9BACL</name>
<dbReference type="PANTHER" id="PTHR42901:SF1">
    <property type="entry name" value="ALCOHOL DEHYDROGENASE"/>
    <property type="match status" value="1"/>
</dbReference>
<dbReference type="InterPro" id="IPR036291">
    <property type="entry name" value="NAD(P)-bd_dom_sf"/>
</dbReference>
<organism evidence="4 5">
    <name type="scientific">Tumebacillus flagellatus</name>
    <dbReference type="NCBI Taxonomy" id="1157490"/>
    <lineage>
        <taxon>Bacteria</taxon>
        <taxon>Bacillati</taxon>
        <taxon>Bacillota</taxon>
        <taxon>Bacilli</taxon>
        <taxon>Bacillales</taxon>
        <taxon>Alicyclobacillaceae</taxon>
        <taxon>Tumebacillus</taxon>
    </lineage>
</organism>
<evidence type="ECO:0000256" key="3">
    <source>
        <dbReference type="RuleBase" id="RU000363"/>
    </source>
</evidence>
<dbReference type="SUPFAM" id="SSF51735">
    <property type="entry name" value="NAD(P)-binding Rossmann-fold domains"/>
    <property type="match status" value="1"/>
</dbReference>
<dbReference type="RefSeq" id="WP_038084570.1">
    <property type="nucleotide sequence ID" value="NZ_JMIR01000003.1"/>
</dbReference>
<evidence type="ECO:0000313" key="5">
    <source>
        <dbReference type="Proteomes" id="UP000027931"/>
    </source>
</evidence>
<dbReference type="FunFam" id="3.40.50.720:FF:000047">
    <property type="entry name" value="NADP-dependent L-serine/L-allo-threonine dehydrogenase"/>
    <property type="match status" value="1"/>
</dbReference>
<evidence type="ECO:0000313" key="4">
    <source>
        <dbReference type="EMBL" id="KEO84649.1"/>
    </source>
</evidence>
<dbReference type="Gene3D" id="3.40.50.720">
    <property type="entry name" value="NAD(P)-binding Rossmann-like Domain"/>
    <property type="match status" value="1"/>
</dbReference>
<dbReference type="PROSITE" id="PS00061">
    <property type="entry name" value="ADH_SHORT"/>
    <property type="match status" value="1"/>
</dbReference>
<dbReference type="AlphaFoldDB" id="A0A074LUQ6"/>
<evidence type="ECO:0000256" key="2">
    <source>
        <dbReference type="ARBA" id="ARBA00023002"/>
    </source>
</evidence>
<gene>
    <name evidence="4" type="ORF">EL26_03790</name>
</gene>